<gene>
    <name evidence="6" type="ORF">HNR12_003914</name>
</gene>
<keyword evidence="2 4" id="KW-0238">DNA-binding</keyword>
<keyword evidence="7" id="KW-1185">Reference proteome</keyword>
<protein>
    <submittedName>
        <fullName evidence="6">AcrR family transcriptional regulator</fullName>
    </submittedName>
</protein>
<proteinExistence type="predicted"/>
<sequence length="193" mass="20831">MEDIARRAGVGVGTLYRRFPDRESLIAAIAESTFEAVLERVRVAVAEEPDAWGALTRFLHHSLELRLSLRFSLSSAGAQALARSVESRQAGRGLAEILSELVRRAQAEGSLRPDVDVGDVLVLLAGILTSPHAFADDGRGDIANRYITLILDGLRAPGASRLPGRPQSFFDVRPFLKARPGEARGPGGDPERP</sequence>
<dbReference type="PROSITE" id="PS50977">
    <property type="entry name" value="HTH_TETR_2"/>
    <property type="match status" value="1"/>
</dbReference>
<dbReference type="InterPro" id="IPR050109">
    <property type="entry name" value="HTH-type_TetR-like_transc_reg"/>
</dbReference>
<dbReference type="Pfam" id="PF21597">
    <property type="entry name" value="TetR_C_43"/>
    <property type="match status" value="1"/>
</dbReference>
<comment type="caution">
    <text evidence="4">Lacks conserved residue(s) required for the propagation of feature annotation.</text>
</comment>
<evidence type="ECO:0000313" key="6">
    <source>
        <dbReference type="EMBL" id="NYI97637.1"/>
    </source>
</evidence>
<keyword evidence="3" id="KW-0804">Transcription</keyword>
<reference evidence="6 7" key="1">
    <citation type="submission" date="2020-07" db="EMBL/GenBank/DDBJ databases">
        <title>Sequencing the genomes of 1000 actinobacteria strains.</title>
        <authorList>
            <person name="Klenk H.-P."/>
        </authorList>
    </citation>
    <scope>NUCLEOTIDE SEQUENCE [LARGE SCALE GENOMIC DNA]</scope>
    <source>
        <strain evidence="6 7">DSM 45927</strain>
    </source>
</reference>
<dbReference type="SUPFAM" id="SSF48498">
    <property type="entry name" value="Tetracyclin repressor-like, C-terminal domain"/>
    <property type="match status" value="1"/>
</dbReference>
<dbReference type="SUPFAM" id="SSF46689">
    <property type="entry name" value="Homeodomain-like"/>
    <property type="match status" value="1"/>
</dbReference>
<dbReference type="InterPro" id="IPR036271">
    <property type="entry name" value="Tet_transcr_reg_TetR-rel_C_sf"/>
</dbReference>
<evidence type="ECO:0000259" key="5">
    <source>
        <dbReference type="PROSITE" id="PS50977"/>
    </source>
</evidence>
<dbReference type="EMBL" id="JACCFO010000001">
    <property type="protein sequence ID" value="NYI97637.1"/>
    <property type="molecule type" value="Genomic_DNA"/>
</dbReference>
<dbReference type="GO" id="GO:0000976">
    <property type="term" value="F:transcription cis-regulatory region binding"/>
    <property type="evidence" value="ECO:0007669"/>
    <property type="project" value="TreeGrafter"/>
</dbReference>
<keyword evidence="1" id="KW-0805">Transcription regulation</keyword>
<evidence type="ECO:0000256" key="2">
    <source>
        <dbReference type="ARBA" id="ARBA00023125"/>
    </source>
</evidence>
<dbReference type="Proteomes" id="UP000575985">
    <property type="component" value="Unassembled WGS sequence"/>
</dbReference>
<comment type="caution">
    <text evidence="6">The sequence shown here is derived from an EMBL/GenBank/DDBJ whole genome shotgun (WGS) entry which is preliminary data.</text>
</comment>
<organism evidence="6 7">
    <name type="scientific">Streptomonospora nanhaiensis</name>
    <dbReference type="NCBI Taxonomy" id="1323731"/>
    <lineage>
        <taxon>Bacteria</taxon>
        <taxon>Bacillati</taxon>
        <taxon>Actinomycetota</taxon>
        <taxon>Actinomycetes</taxon>
        <taxon>Streptosporangiales</taxon>
        <taxon>Nocardiopsidaceae</taxon>
        <taxon>Streptomonospora</taxon>
    </lineage>
</organism>
<dbReference type="PANTHER" id="PTHR30055:SF234">
    <property type="entry name" value="HTH-TYPE TRANSCRIPTIONAL REGULATOR BETI"/>
    <property type="match status" value="1"/>
</dbReference>
<dbReference type="Pfam" id="PF00440">
    <property type="entry name" value="TetR_N"/>
    <property type="match status" value="1"/>
</dbReference>
<evidence type="ECO:0000256" key="1">
    <source>
        <dbReference type="ARBA" id="ARBA00023015"/>
    </source>
</evidence>
<dbReference type="PANTHER" id="PTHR30055">
    <property type="entry name" value="HTH-TYPE TRANSCRIPTIONAL REGULATOR RUTR"/>
    <property type="match status" value="1"/>
</dbReference>
<evidence type="ECO:0000256" key="3">
    <source>
        <dbReference type="ARBA" id="ARBA00023163"/>
    </source>
</evidence>
<feature type="domain" description="HTH tetR-type" evidence="5">
    <location>
        <begin position="1"/>
        <end position="37"/>
    </location>
</feature>
<dbReference type="AlphaFoldDB" id="A0A853BSW7"/>
<evidence type="ECO:0000313" key="7">
    <source>
        <dbReference type="Proteomes" id="UP000575985"/>
    </source>
</evidence>
<dbReference type="InterPro" id="IPR049445">
    <property type="entry name" value="TetR_SbtR-like_C"/>
</dbReference>
<evidence type="ECO:0000256" key="4">
    <source>
        <dbReference type="PROSITE-ProRule" id="PRU00335"/>
    </source>
</evidence>
<dbReference type="InterPro" id="IPR009057">
    <property type="entry name" value="Homeodomain-like_sf"/>
</dbReference>
<name>A0A853BSW7_9ACTN</name>
<dbReference type="InterPro" id="IPR001647">
    <property type="entry name" value="HTH_TetR"/>
</dbReference>
<dbReference type="Gene3D" id="1.10.357.10">
    <property type="entry name" value="Tetracycline Repressor, domain 2"/>
    <property type="match status" value="1"/>
</dbReference>
<accession>A0A853BSW7</accession>
<dbReference type="GO" id="GO:0003700">
    <property type="term" value="F:DNA-binding transcription factor activity"/>
    <property type="evidence" value="ECO:0007669"/>
    <property type="project" value="TreeGrafter"/>
</dbReference>